<evidence type="ECO:0000313" key="2">
    <source>
        <dbReference type="EMBL" id="KAJ5107429.1"/>
    </source>
</evidence>
<dbReference type="SUPFAM" id="SSF56112">
    <property type="entry name" value="Protein kinase-like (PK-like)"/>
    <property type="match status" value="1"/>
</dbReference>
<accession>A0A9W9KI26</accession>
<dbReference type="AlphaFoldDB" id="A0A9W9KI26"/>
<feature type="region of interest" description="Disordered" evidence="1">
    <location>
        <begin position="1"/>
        <end position="22"/>
    </location>
</feature>
<gene>
    <name evidence="2" type="ORF">N7456_004104</name>
</gene>
<dbReference type="InterPro" id="IPR011009">
    <property type="entry name" value="Kinase-like_dom_sf"/>
</dbReference>
<dbReference type="Gene3D" id="3.90.1200.10">
    <property type="match status" value="1"/>
</dbReference>
<evidence type="ECO:0000313" key="3">
    <source>
        <dbReference type="Proteomes" id="UP001149165"/>
    </source>
</evidence>
<dbReference type="PANTHER" id="PTHR21310:SF37">
    <property type="entry name" value="AMINOGLYCOSIDE PHOSPHOTRANSFERASE DOMAIN-CONTAINING PROTEIN"/>
    <property type="match status" value="1"/>
</dbReference>
<proteinExistence type="predicted"/>
<dbReference type="InterPro" id="IPR051678">
    <property type="entry name" value="AGP_Transferase"/>
</dbReference>
<dbReference type="PANTHER" id="PTHR21310">
    <property type="entry name" value="AMINOGLYCOSIDE PHOSPHOTRANSFERASE-RELATED-RELATED"/>
    <property type="match status" value="1"/>
</dbReference>
<dbReference type="OrthoDB" id="5412996at2759"/>
<name>A0A9W9KI26_9EURO</name>
<organism evidence="2 3">
    <name type="scientific">Penicillium angulare</name>
    <dbReference type="NCBI Taxonomy" id="116970"/>
    <lineage>
        <taxon>Eukaryota</taxon>
        <taxon>Fungi</taxon>
        <taxon>Dikarya</taxon>
        <taxon>Ascomycota</taxon>
        <taxon>Pezizomycotina</taxon>
        <taxon>Eurotiomycetes</taxon>
        <taxon>Eurotiomycetidae</taxon>
        <taxon>Eurotiales</taxon>
        <taxon>Aspergillaceae</taxon>
        <taxon>Penicillium</taxon>
    </lineage>
</organism>
<keyword evidence="3" id="KW-1185">Reference proteome</keyword>
<reference evidence="2" key="1">
    <citation type="submission" date="2022-11" db="EMBL/GenBank/DDBJ databases">
        <authorList>
            <person name="Petersen C."/>
        </authorList>
    </citation>
    <scope>NUCLEOTIDE SEQUENCE</scope>
    <source>
        <strain evidence="2">IBT 30069</strain>
    </source>
</reference>
<evidence type="ECO:0000256" key="1">
    <source>
        <dbReference type="SAM" id="MobiDB-lite"/>
    </source>
</evidence>
<dbReference type="EMBL" id="JAPQKH010000003">
    <property type="protein sequence ID" value="KAJ5107429.1"/>
    <property type="molecule type" value="Genomic_DNA"/>
</dbReference>
<reference evidence="2" key="2">
    <citation type="journal article" date="2023" name="IMA Fungus">
        <title>Comparative genomic study of the Penicillium genus elucidates a diverse pangenome and 15 lateral gene transfer events.</title>
        <authorList>
            <person name="Petersen C."/>
            <person name="Sorensen T."/>
            <person name="Nielsen M.R."/>
            <person name="Sondergaard T.E."/>
            <person name="Sorensen J.L."/>
            <person name="Fitzpatrick D.A."/>
            <person name="Frisvad J.C."/>
            <person name="Nielsen K.L."/>
        </authorList>
    </citation>
    <scope>NUCLEOTIDE SEQUENCE</scope>
    <source>
        <strain evidence="2">IBT 30069</strain>
    </source>
</reference>
<sequence>MAPIKLDSLNDGPTGARKDPLSQQESTIQNFGVFRQLVPVAARSIGHDPESSLWKVINRPLSYFMNEIVQLGTLPRSKLPTAIYDKASSYFEALAELHISHLISQRNDAIDSREDCQRKFFARFLFRKIMRDRRQEFILHENGPFPLWCDDFRPENVLVNEDENIVGVIDWEFTYTAPVEFAYSPPWWLLIEKPEYWSEGIEDWCKNYSQCLEVFLQPVPTPRVIIGECEDEAIQSGHITESQRLSGPMRGSWESGNFWIVYAARNNFAFDWIYWMKIDQRAFGPTSSDPSDAWKERLDILAAEEKEHLDECVKLKLKEMETRDHLTWDPDDYTREYLQTWPLNG</sequence>
<dbReference type="Proteomes" id="UP001149165">
    <property type="component" value="Unassembled WGS sequence"/>
</dbReference>
<comment type="caution">
    <text evidence="2">The sequence shown here is derived from an EMBL/GenBank/DDBJ whole genome shotgun (WGS) entry which is preliminary data.</text>
</comment>
<protein>
    <submittedName>
        <fullName evidence="2">Aminoglycoside phosphotransferase</fullName>
    </submittedName>
</protein>